<protein>
    <submittedName>
        <fullName evidence="2">E3 ubiquitin-protein ligase UBR5</fullName>
    </submittedName>
</protein>
<proteinExistence type="predicted"/>
<reference evidence="2" key="1">
    <citation type="submission" date="2022-11" db="UniProtKB">
        <authorList>
            <consortium name="WormBaseParasite"/>
        </authorList>
    </citation>
    <scope>IDENTIFICATION</scope>
</reference>
<name>A0AC35F730_9BILA</name>
<organism evidence="1 2">
    <name type="scientific">Panagrolaimus sp. PS1159</name>
    <dbReference type="NCBI Taxonomy" id="55785"/>
    <lineage>
        <taxon>Eukaryota</taxon>
        <taxon>Metazoa</taxon>
        <taxon>Ecdysozoa</taxon>
        <taxon>Nematoda</taxon>
        <taxon>Chromadorea</taxon>
        <taxon>Rhabditida</taxon>
        <taxon>Tylenchina</taxon>
        <taxon>Panagrolaimomorpha</taxon>
        <taxon>Panagrolaimoidea</taxon>
        <taxon>Panagrolaimidae</taxon>
        <taxon>Panagrolaimus</taxon>
    </lineage>
</organism>
<dbReference type="WBParaSite" id="PS1159_v2.g1448.t1">
    <property type="protein sequence ID" value="PS1159_v2.g1448.t1"/>
    <property type="gene ID" value="PS1159_v2.g1448"/>
</dbReference>
<dbReference type="Proteomes" id="UP000887580">
    <property type="component" value="Unplaced"/>
</dbReference>
<sequence>MGDNKQLLLLGNLSPGDDHVFLERIQACINHRNSHGSHSTNALDAVAGEQIKQIVVGPDHIALLFNDNSVGRIAFDINEVKPPQATTSLEKLPTGGSNNNSGSNISTGTNTDSNAGTSNATAGPNAGTNPPPGSSGNPTFASAAVVNANRTAKIRRVMMASRRAGSQFAARGGVIVDRGRAVIPASSIPEDLIAQAQVVLQGKSREVIVRELQRTNLNVNEAVNNLLSREDDEEDLEDGADAYLPEELLSLLDAGLRSSEGLMEQEGLYTTGEGYEYLMARELSGVRRRDGRIEPTRKDRPLTETSTTVREKFVFGDVIEYWTGSEEHKMPPNVKKFVKIAALQGELLALSDTGVLYGWKWNKKALGDHAPHLINSMFLGPLSTEHFTDFETSAYRAVVITNTGRMGSFVDGRTLGKKISDALFMPLIEIPDGEAVESLHVCPMFAAVRTKHSLYWWGINPFNERRRVFDKHKNKAKKYISTSSSDIKIGAEVRTKSNPVYAANSIAVNLQSSVPLVGIMMESAWSLTETCRFRIYTPEQFDQLKDDLKSKEDKKAMNLSVRKRAAPSDDASAGSASQLPVKETAWPIKDVFFIHEEPCNDIGIVQIIDGPICGIHFKSYIDEKKKSGDGSEDIKKLRLIRKDELVVVQGGNKQLSAPVTFERNPQRVFLPHGIRKFVSLVVDNSGFRILVEKKGRLHLIRMSTLGKVSSDHMLPISCSAVCGPHDNPEASKAELINYGDDNVLLLRDCNGALIPLIRNAIGGYCEPLFLGFTGMQHLSVGLRYLKPNETSSAVISSAPIEKGSKNDTARTGSKLILIASMIAPSPESIQPDLPSLMQLILYCDAEGVKSFLRKLTELSKQMKEDEFKKFVEEKIMRLRADGNRTIVHTAIMGAFARTNANQADVEPSNNEVPGQSLLTLQEALDMTEADAHREKMDRQWKNMIAGAVSDGAKQLAKEAAAAAVTSKEARSKEEPKPKEVVESMEVDDLISGKPVADLKLRQKNSIEILKLFAENEVMQRCLTDLLHVRDIHGHTPFISAIQNRAYGAATVVWNSMLKLFKKSCVYDFTNLVYNSSIHSDDSPLFILCYNDTCSFTWTGDEHINQDIFECKTCGLTGSLCCCTECANTCHRNHDCKLKRTSPTAYCDCWEKCSCKALVAGNDTQREYLLRELLKHTDLISQTNSRGEHLLLFLAKTVGRQLVEQENFTRRNKNRNNPSSSLNAANAGQEIPERDLEPPKFAQRALRLCLSEWSAVKSLILIGVKDPIEGNFISEEVFHLQSQNGTTHLDKFVYTLLAKCQEAHLDILLNTFITVANKKGDYRDMKIDYCMSRFIRSVIRIFALTTLVAPSTLALTINSAACNADDDSAIKFSTSTGEISRPPPTRAIAISGVLSLVRSIPILSDRSTKEHKKKTVNAFVMKCRRIFQAIAPHSIAELLNVADAYMGPVRMGFINPSLNILRAMHNNDPLEYIERYLLLETDLSSALDPIGLFKLNRKRYGSRRDTDDEHQNNVESSRMPGVALLDSEESDSDSENEDASRRFSSTSSLHNHTDNISNVIGNFSRATEAAVNNQNASSSRHDATIPGGGSAAAEVAEYSTDSVSSASDEDDSEDSNDEESENEHAFDAMDGLNNEFDDDEEMRDDDDEEEDEFHPEAGDEYQRQYPGVEDMLQHANEEVAVDIPVEEANDVTIQSGNGFRESQRSRSRSIRIPSRPPVSSRSLTWAVPVNAASFNIDPTRRDENNGGELTIRTSGPGNGGDPSEQLQTAIRSGKPVAVDDSNASSEKTAFQFATVFAALLKVVDDLMLQITQHSSYTEKGQPGLPTLLKIENNTVSALREHLDAKLESSWIWLTTVLDKVETQLKFGSALNASPVISLLHGEHDPKKATEEKRRYKTKSESNSSSKKEHQHGRRDFIQYFFAVSRSHASENGDELPIIEYRALKTAAFVAEAFLFHANVIEIIDSRISKYSSISNSNNENEEKSSKRKSTSSSKMSKGDASSEKEVETMEPKNLKKFYQRSNSLCYPCISYAGIHNPFQYSAEECLPLSTRPQMLQPDVEKYQFFTIPLPPRNASSYRDIAQQHGITDPTFHSLADLPTSFEELRQLLKNHEPTVRKRDYRRIYDESTLSSLSSEISKFGVDEAFKLRTTASRIPLQRLLGRWSNVFALITQMYTDDLTTYCGGDAAFSVILVETAGFHFRQAQFRRRIEKLKNGQLRDLVLSGIVREKPALIVQTFRILDQQYSRRTSNTNSSQSLGGMQALRILARGGMEPNNGVAPPPLASHKVKVTFINEPGEGTGVARSFYSAVAEALITLSSMPKEGSTTESSESVPLTNEDAPFFRRMENGQYVPVAATCSEARLNSFRNIGRMIGLCLQQREIFPIQFARHLLKFILNQPLTWYDLAFFDPNLFDSMRSIVFDEKTEKSHKPDSYEALQLNFTLTYSQEEGGKTIELKPGGKDIIVTRDNILEFLYLFVEKHLLGPSLPVM</sequence>
<evidence type="ECO:0000313" key="2">
    <source>
        <dbReference type="WBParaSite" id="PS1159_v2.g1448.t1"/>
    </source>
</evidence>
<evidence type="ECO:0000313" key="1">
    <source>
        <dbReference type="Proteomes" id="UP000887580"/>
    </source>
</evidence>
<accession>A0AC35F730</accession>